<name>A0A8S5UBN0_9CAUD</name>
<organism evidence="1">
    <name type="scientific">Podoviridae sp. ctZkC8</name>
    <dbReference type="NCBI Taxonomy" id="2825259"/>
    <lineage>
        <taxon>Viruses</taxon>
        <taxon>Duplodnaviria</taxon>
        <taxon>Heunggongvirae</taxon>
        <taxon>Uroviricota</taxon>
        <taxon>Caudoviricetes</taxon>
    </lineage>
</organism>
<proteinExistence type="predicted"/>
<sequence>MLYTLPFENIGCAATDRKIDFCCELYSPSLTRKAIY</sequence>
<reference evidence="1" key="1">
    <citation type="journal article" date="2021" name="Proc. Natl. Acad. Sci. U.S.A.">
        <title>A Catalog of Tens of Thousands of Viruses from Human Metagenomes Reveals Hidden Associations with Chronic Diseases.</title>
        <authorList>
            <person name="Tisza M.J."/>
            <person name="Buck C.B."/>
        </authorList>
    </citation>
    <scope>NUCLEOTIDE SEQUENCE</scope>
    <source>
        <strain evidence="1">CtZkC8</strain>
    </source>
</reference>
<evidence type="ECO:0000313" key="1">
    <source>
        <dbReference type="EMBL" id="DAF91868.1"/>
    </source>
</evidence>
<accession>A0A8S5UBN0</accession>
<dbReference type="EMBL" id="BK016062">
    <property type="protein sequence ID" value="DAF91868.1"/>
    <property type="molecule type" value="Genomic_DNA"/>
</dbReference>
<protein>
    <submittedName>
        <fullName evidence="1">Uncharacterized protein</fullName>
    </submittedName>
</protein>